<feature type="domain" description="HTH tetR-type" evidence="5">
    <location>
        <begin position="8"/>
        <end position="68"/>
    </location>
</feature>
<dbReference type="SUPFAM" id="SSF48498">
    <property type="entry name" value="Tetracyclin repressor-like, C-terminal domain"/>
    <property type="match status" value="1"/>
</dbReference>
<dbReference type="InterPro" id="IPR001647">
    <property type="entry name" value="HTH_TetR"/>
</dbReference>
<dbReference type="InterPro" id="IPR009057">
    <property type="entry name" value="Homeodomain-like_sf"/>
</dbReference>
<organism evidence="6 7">
    <name type="scientific">Methylocystis iwaonis</name>
    <dbReference type="NCBI Taxonomy" id="2885079"/>
    <lineage>
        <taxon>Bacteria</taxon>
        <taxon>Pseudomonadati</taxon>
        <taxon>Pseudomonadota</taxon>
        <taxon>Alphaproteobacteria</taxon>
        <taxon>Hyphomicrobiales</taxon>
        <taxon>Methylocystaceae</taxon>
        <taxon>Methylocystis</taxon>
    </lineage>
</organism>
<dbReference type="Pfam" id="PF16925">
    <property type="entry name" value="TetR_C_13"/>
    <property type="match status" value="1"/>
</dbReference>
<name>A0ABM8EBL7_9HYPH</name>
<sequence length="198" mass="21593">MSDRKNTDETRKRLLDHGVALMLMNGYRGAGLADILKAAQVPKGSFYYYFESKEAFGAEAIGHYLAPFLRRLTERLREPGKSGLDALAGYFRELAGELEANGFKGGCLLGNLMGEIADASPASREALKKGVDRYRDLLAEGLARAQTEGLARKDRSASAMADLLIDGWQGAMLRMKIEQSAAPLHAFIEETLLGYCAA</sequence>
<gene>
    <name evidence="6" type="ORF">SS37A_29140</name>
</gene>
<keyword evidence="2 4" id="KW-0238">DNA-binding</keyword>
<evidence type="ECO:0000256" key="1">
    <source>
        <dbReference type="ARBA" id="ARBA00023015"/>
    </source>
</evidence>
<accession>A0ABM8EBL7</accession>
<dbReference type="PANTHER" id="PTHR47506:SF6">
    <property type="entry name" value="HTH-TYPE TRANSCRIPTIONAL REPRESSOR NEMR"/>
    <property type="match status" value="1"/>
</dbReference>
<evidence type="ECO:0000313" key="7">
    <source>
        <dbReference type="Proteomes" id="UP001317629"/>
    </source>
</evidence>
<reference evidence="6 7" key="1">
    <citation type="journal article" date="2023" name="Int. J. Syst. Evol. Microbiol.">
        <title>Methylocystis iwaonis sp. nov., a type II methane-oxidizing bacterium from surface soil of a rice paddy field in Japan, and emended description of the genus Methylocystis (ex Whittenbury et al. 1970) Bowman et al. 1993.</title>
        <authorList>
            <person name="Kaise H."/>
            <person name="Sawadogo J.B."/>
            <person name="Alam M.S."/>
            <person name="Ueno C."/>
            <person name="Dianou D."/>
            <person name="Shinjo R."/>
            <person name="Asakawa S."/>
        </authorList>
    </citation>
    <scope>NUCLEOTIDE SEQUENCE [LARGE SCALE GENOMIC DNA]</scope>
    <source>
        <strain evidence="6 7">SS37A-Re</strain>
    </source>
</reference>
<dbReference type="PROSITE" id="PS50977">
    <property type="entry name" value="HTH_TETR_2"/>
    <property type="match status" value="1"/>
</dbReference>
<dbReference type="PANTHER" id="PTHR47506">
    <property type="entry name" value="TRANSCRIPTIONAL REGULATORY PROTEIN"/>
    <property type="match status" value="1"/>
</dbReference>
<evidence type="ECO:0000256" key="2">
    <source>
        <dbReference type="ARBA" id="ARBA00023125"/>
    </source>
</evidence>
<dbReference type="InterPro" id="IPR011075">
    <property type="entry name" value="TetR_C"/>
</dbReference>
<dbReference type="InterPro" id="IPR036271">
    <property type="entry name" value="Tet_transcr_reg_TetR-rel_C_sf"/>
</dbReference>
<evidence type="ECO:0000256" key="4">
    <source>
        <dbReference type="PROSITE-ProRule" id="PRU00335"/>
    </source>
</evidence>
<proteinExistence type="predicted"/>
<protein>
    <submittedName>
        <fullName evidence="6">TetR family transcriptional regulator</fullName>
    </submittedName>
</protein>
<dbReference type="Gene3D" id="1.10.357.10">
    <property type="entry name" value="Tetracycline Repressor, domain 2"/>
    <property type="match status" value="1"/>
</dbReference>
<dbReference type="RefSeq" id="WP_281928815.1">
    <property type="nucleotide sequence ID" value="NZ_AP027142.1"/>
</dbReference>
<evidence type="ECO:0000256" key="3">
    <source>
        <dbReference type="ARBA" id="ARBA00023163"/>
    </source>
</evidence>
<dbReference type="Proteomes" id="UP001317629">
    <property type="component" value="Chromosome"/>
</dbReference>
<evidence type="ECO:0000313" key="6">
    <source>
        <dbReference type="EMBL" id="BDV35385.1"/>
    </source>
</evidence>
<dbReference type="EMBL" id="AP027142">
    <property type="protein sequence ID" value="BDV35385.1"/>
    <property type="molecule type" value="Genomic_DNA"/>
</dbReference>
<dbReference type="Pfam" id="PF00440">
    <property type="entry name" value="TetR_N"/>
    <property type="match status" value="1"/>
</dbReference>
<feature type="DNA-binding region" description="H-T-H motif" evidence="4">
    <location>
        <begin position="31"/>
        <end position="50"/>
    </location>
</feature>
<keyword evidence="3" id="KW-0804">Transcription</keyword>
<evidence type="ECO:0000259" key="5">
    <source>
        <dbReference type="PROSITE" id="PS50977"/>
    </source>
</evidence>
<keyword evidence="1" id="KW-0805">Transcription regulation</keyword>
<keyword evidence="7" id="KW-1185">Reference proteome</keyword>
<dbReference type="SUPFAM" id="SSF46689">
    <property type="entry name" value="Homeodomain-like"/>
    <property type="match status" value="1"/>
</dbReference>